<evidence type="ECO:0000256" key="2">
    <source>
        <dbReference type="ARBA" id="ARBA00023054"/>
    </source>
</evidence>
<feature type="domain" description="AprE-like beta-barrel" evidence="7">
    <location>
        <begin position="239"/>
        <end position="334"/>
    </location>
</feature>
<sequence>MSKTVKWLLIGVVALVLVLVIVSAVTGNKDKGTKVAVEKVTTRSITETVNASGKIYPEVEVKVSSDISGEITALNVQEGDSVVKGQVLARIFADIYSAQRDQAQAQVSQSQAQVANSSAAIAALNAQLEQDRKNYNRYKQLHDDKVISDAELEQYATKLRSSQSQYDAAVQGIRAGQAGVQGSRTQLQMANKNLARATIVAPMNGIVSQLNVKLGERVVGTAQMAGTEMLRVANMGSLEVRVDVGENDVVKVHVGDSADVQVDAYNTRKFRGVVTQIAASTNKTGGATATNDVTNYEVHIRLDPASYADLMDPAHPRSFPFRPGMNASADIKTRRRSDVLAIPITAVAARVKGSDKNLDDKKKENKKDDEAGIDQESEAAPTDELEEVVFVLTKDNKVEKRVVTTGIQDINHIEVLSGIKAGEQVVTAPFNAISKNLKNGDAVQVVAKEKLFDKK</sequence>
<dbReference type="GO" id="GO:0030313">
    <property type="term" value="C:cell envelope"/>
    <property type="evidence" value="ECO:0007669"/>
    <property type="project" value="UniProtKB-SubCell"/>
</dbReference>
<accession>A0A4R4E6Z9</accession>
<evidence type="ECO:0000256" key="4">
    <source>
        <dbReference type="SAM" id="MobiDB-lite"/>
    </source>
</evidence>
<dbReference type="Gene3D" id="2.40.30.170">
    <property type="match status" value="1"/>
</dbReference>
<evidence type="ECO:0000256" key="1">
    <source>
        <dbReference type="ARBA" id="ARBA00022448"/>
    </source>
</evidence>
<dbReference type="PANTHER" id="PTHR30469:SF33">
    <property type="entry name" value="SLR1207 PROTEIN"/>
    <property type="match status" value="1"/>
</dbReference>
<gene>
    <name evidence="8" type="ORF">E0486_05865</name>
</gene>
<dbReference type="AlphaFoldDB" id="A0A4R4E6Z9"/>
<proteinExistence type="predicted"/>
<dbReference type="InterPro" id="IPR058625">
    <property type="entry name" value="MdtA-like_BSH"/>
</dbReference>
<keyword evidence="1" id="KW-0813">Transport</keyword>
<protein>
    <submittedName>
        <fullName evidence="8">HlyD family efflux transporter periplasmic adaptor subunit</fullName>
    </submittedName>
</protein>
<dbReference type="InterPro" id="IPR058627">
    <property type="entry name" value="MdtA-like_C"/>
</dbReference>
<dbReference type="GO" id="GO:0015562">
    <property type="term" value="F:efflux transmembrane transporter activity"/>
    <property type="evidence" value="ECO:0007669"/>
    <property type="project" value="TreeGrafter"/>
</dbReference>
<dbReference type="InterPro" id="IPR030190">
    <property type="entry name" value="MacA_alpha-hairpin_sf"/>
</dbReference>
<dbReference type="OrthoDB" id="9809068at2"/>
<keyword evidence="2 3" id="KW-0175">Coiled coil</keyword>
<feature type="compositionally biased region" description="Basic and acidic residues" evidence="4">
    <location>
        <begin position="353"/>
        <end position="370"/>
    </location>
</feature>
<evidence type="ECO:0000256" key="3">
    <source>
        <dbReference type="SAM" id="Coils"/>
    </source>
</evidence>
<dbReference type="Gene3D" id="2.40.50.100">
    <property type="match status" value="1"/>
</dbReference>
<dbReference type="GO" id="GO:1990961">
    <property type="term" value="P:xenobiotic detoxification by transmembrane export across the plasma membrane"/>
    <property type="evidence" value="ECO:0007669"/>
    <property type="project" value="InterPro"/>
</dbReference>
<evidence type="ECO:0000313" key="8">
    <source>
        <dbReference type="EMBL" id="TCZ73485.1"/>
    </source>
</evidence>
<comment type="caution">
    <text evidence="8">The sequence shown here is derived from an EMBL/GenBank/DDBJ whole genome shotgun (WGS) entry which is preliminary data.</text>
</comment>
<dbReference type="GO" id="GO:1990195">
    <property type="term" value="C:macrolide transmembrane transporter complex"/>
    <property type="evidence" value="ECO:0007669"/>
    <property type="project" value="InterPro"/>
</dbReference>
<reference evidence="8 9" key="1">
    <citation type="submission" date="2019-03" db="EMBL/GenBank/DDBJ databases">
        <authorList>
            <person name="Kim M.K.M."/>
        </authorList>
    </citation>
    <scope>NUCLEOTIDE SEQUENCE [LARGE SCALE GENOMIC DNA]</scope>
    <source>
        <strain evidence="8 9">17J68-15</strain>
    </source>
</reference>
<dbReference type="Pfam" id="PF25917">
    <property type="entry name" value="BSH_RND"/>
    <property type="match status" value="1"/>
</dbReference>
<feature type="domain" description="Multidrug resistance protein MdtA-like barrel-sandwich hybrid" evidence="5">
    <location>
        <begin position="61"/>
        <end position="219"/>
    </location>
</feature>
<feature type="region of interest" description="Disordered" evidence="4">
    <location>
        <begin position="353"/>
        <end position="381"/>
    </location>
</feature>
<dbReference type="Gene3D" id="6.10.140.1990">
    <property type="match status" value="1"/>
</dbReference>
<dbReference type="GO" id="GO:1990281">
    <property type="term" value="C:efflux pump complex"/>
    <property type="evidence" value="ECO:0007669"/>
    <property type="project" value="TreeGrafter"/>
</dbReference>
<dbReference type="Pfam" id="PF26002">
    <property type="entry name" value="Beta-barrel_AprE"/>
    <property type="match status" value="1"/>
</dbReference>
<dbReference type="InterPro" id="IPR058982">
    <property type="entry name" value="Beta-barrel_AprE"/>
</dbReference>
<dbReference type="Pfam" id="PF25967">
    <property type="entry name" value="RND-MFP_C"/>
    <property type="match status" value="1"/>
</dbReference>
<dbReference type="Gene3D" id="2.40.420.20">
    <property type="match status" value="1"/>
</dbReference>
<feature type="domain" description="Multidrug resistance protein MdtA-like C-terminal permuted SH3" evidence="6">
    <location>
        <begin position="386"/>
        <end position="427"/>
    </location>
</feature>
<dbReference type="EMBL" id="SKFH01000006">
    <property type="protein sequence ID" value="TCZ73485.1"/>
    <property type="molecule type" value="Genomic_DNA"/>
</dbReference>
<keyword evidence="9" id="KW-1185">Reference proteome</keyword>
<organism evidence="8 9">
    <name type="scientific">Flaviaesturariibacter aridisoli</name>
    <dbReference type="NCBI Taxonomy" id="2545761"/>
    <lineage>
        <taxon>Bacteria</taxon>
        <taxon>Pseudomonadati</taxon>
        <taxon>Bacteroidota</taxon>
        <taxon>Chitinophagia</taxon>
        <taxon>Chitinophagales</taxon>
        <taxon>Chitinophagaceae</taxon>
        <taxon>Flaviaestuariibacter</taxon>
    </lineage>
</organism>
<dbReference type="Proteomes" id="UP000295164">
    <property type="component" value="Unassembled WGS sequence"/>
</dbReference>
<evidence type="ECO:0000259" key="5">
    <source>
        <dbReference type="Pfam" id="PF25917"/>
    </source>
</evidence>
<name>A0A4R4E6Z9_9BACT</name>
<evidence type="ECO:0000259" key="7">
    <source>
        <dbReference type="Pfam" id="PF26002"/>
    </source>
</evidence>
<evidence type="ECO:0000259" key="6">
    <source>
        <dbReference type="Pfam" id="PF25967"/>
    </source>
</evidence>
<dbReference type="GO" id="GO:0019898">
    <property type="term" value="C:extrinsic component of membrane"/>
    <property type="evidence" value="ECO:0007669"/>
    <property type="project" value="InterPro"/>
</dbReference>
<feature type="compositionally biased region" description="Acidic residues" evidence="4">
    <location>
        <begin position="371"/>
        <end position="381"/>
    </location>
</feature>
<dbReference type="PANTHER" id="PTHR30469">
    <property type="entry name" value="MULTIDRUG RESISTANCE PROTEIN MDTA"/>
    <property type="match status" value="1"/>
</dbReference>
<dbReference type="SUPFAM" id="SSF111369">
    <property type="entry name" value="HlyD-like secretion proteins"/>
    <property type="match status" value="1"/>
</dbReference>
<dbReference type="RefSeq" id="WP_131851215.1">
    <property type="nucleotide sequence ID" value="NZ_SKFH01000006.1"/>
</dbReference>
<feature type="coiled-coil region" evidence="3">
    <location>
        <begin position="93"/>
        <end position="141"/>
    </location>
</feature>
<evidence type="ECO:0000313" key="9">
    <source>
        <dbReference type="Proteomes" id="UP000295164"/>
    </source>
</evidence>